<dbReference type="PANTHER" id="PTHR30069">
    <property type="entry name" value="TONB-DEPENDENT OUTER MEMBRANE RECEPTOR"/>
    <property type="match status" value="1"/>
</dbReference>
<feature type="signal peptide" evidence="3">
    <location>
        <begin position="1"/>
        <end position="24"/>
    </location>
</feature>
<keyword evidence="2" id="KW-0998">Cell outer membrane</keyword>
<dbReference type="Pfam" id="PF07715">
    <property type="entry name" value="Plug"/>
    <property type="match status" value="1"/>
</dbReference>
<evidence type="ECO:0000256" key="3">
    <source>
        <dbReference type="SAM" id="SignalP"/>
    </source>
</evidence>
<dbReference type="HOGENOM" id="CLU_796451_0_0_5"/>
<dbReference type="STRING" id="156889.Mmc1_1594"/>
<evidence type="ECO:0000313" key="6">
    <source>
        <dbReference type="Proteomes" id="UP000002586"/>
    </source>
</evidence>
<name>A0L810_MAGMM</name>
<organism evidence="5 6">
    <name type="scientific">Magnetococcus marinus (strain ATCC BAA-1437 / JCM 17883 / MC-1)</name>
    <dbReference type="NCBI Taxonomy" id="156889"/>
    <lineage>
        <taxon>Bacteria</taxon>
        <taxon>Pseudomonadati</taxon>
        <taxon>Pseudomonadota</taxon>
        <taxon>Magnetococcia</taxon>
        <taxon>Magnetococcales</taxon>
        <taxon>Magnetococcaceae</taxon>
        <taxon>Magnetococcus</taxon>
    </lineage>
</organism>
<evidence type="ECO:0000256" key="1">
    <source>
        <dbReference type="ARBA" id="ARBA00022729"/>
    </source>
</evidence>
<dbReference type="EMBL" id="CP000471">
    <property type="protein sequence ID" value="ABK44103.1"/>
    <property type="molecule type" value="Genomic_DNA"/>
</dbReference>
<dbReference type="PANTHER" id="PTHR30069:SF29">
    <property type="entry name" value="HEMOGLOBIN AND HEMOGLOBIN-HAPTOGLOBIN-BINDING PROTEIN 1-RELATED"/>
    <property type="match status" value="1"/>
</dbReference>
<dbReference type="SUPFAM" id="SSF56935">
    <property type="entry name" value="Porins"/>
    <property type="match status" value="1"/>
</dbReference>
<protein>
    <submittedName>
        <fullName evidence="5">TonB-dependent receptor, plug</fullName>
    </submittedName>
</protein>
<keyword evidence="2" id="KW-1134">Transmembrane beta strand</keyword>
<feature type="chain" id="PRO_5002626973" evidence="3">
    <location>
        <begin position="25"/>
        <end position="348"/>
    </location>
</feature>
<dbReference type="InterPro" id="IPR039426">
    <property type="entry name" value="TonB-dep_rcpt-like"/>
</dbReference>
<dbReference type="Gene3D" id="2.170.130.10">
    <property type="entry name" value="TonB-dependent receptor, plug domain"/>
    <property type="match status" value="1"/>
</dbReference>
<dbReference type="PROSITE" id="PS52016">
    <property type="entry name" value="TONB_DEPENDENT_REC_3"/>
    <property type="match status" value="1"/>
</dbReference>
<evidence type="ECO:0000259" key="4">
    <source>
        <dbReference type="Pfam" id="PF07715"/>
    </source>
</evidence>
<feature type="domain" description="TonB-dependent receptor plug" evidence="4">
    <location>
        <begin position="62"/>
        <end position="168"/>
    </location>
</feature>
<dbReference type="KEGG" id="mgm:Mmc1_1594"/>
<dbReference type="InterPro" id="IPR012910">
    <property type="entry name" value="Plug_dom"/>
</dbReference>
<comment type="subcellular location">
    <subcellularLocation>
        <location evidence="2">Cell outer membrane</location>
        <topology evidence="2">Multi-pass membrane protein</topology>
    </subcellularLocation>
</comment>
<dbReference type="AlphaFoldDB" id="A0L810"/>
<dbReference type="GO" id="GO:0044718">
    <property type="term" value="P:siderophore transmembrane transport"/>
    <property type="evidence" value="ECO:0007669"/>
    <property type="project" value="TreeGrafter"/>
</dbReference>
<proteinExistence type="inferred from homology"/>
<evidence type="ECO:0000313" key="5">
    <source>
        <dbReference type="EMBL" id="ABK44103.1"/>
    </source>
</evidence>
<reference evidence="5 6" key="2">
    <citation type="journal article" date="2012" name="Int. J. Syst. Evol. Microbiol.">
        <title>Magnetococcus marinus gen. nov., sp. nov., a marine, magnetotactic bacterium that represents a novel lineage (Magnetococcaceae fam. nov.; Magnetococcales ord. nov.) at the base of the Alphaproteobacteria.</title>
        <authorList>
            <person name="Bazylinski D.A."/>
            <person name="Williams T.J."/>
            <person name="Lefevre C.T."/>
            <person name="Berg R.J."/>
            <person name="Zhang C.L."/>
            <person name="Bowser S.S."/>
            <person name="Dean A.J."/>
            <person name="Beveridge T.J."/>
        </authorList>
    </citation>
    <scope>NUCLEOTIDE SEQUENCE [LARGE SCALE GENOMIC DNA]</scope>
    <source>
        <strain evidence="6">ATCC BAA-1437 / JCM 17883 / MC-1</strain>
    </source>
</reference>
<keyword evidence="6" id="KW-1185">Reference proteome</keyword>
<keyword evidence="2" id="KW-0812">Transmembrane</keyword>
<accession>A0L810</accession>
<evidence type="ECO:0000256" key="2">
    <source>
        <dbReference type="PROSITE-ProRule" id="PRU01360"/>
    </source>
</evidence>
<keyword evidence="1 3" id="KW-0732">Signal</keyword>
<comment type="similarity">
    <text evidence="2">Belongs to the TonB-dependent receptor family.</text>
</comment>
<reference evidence="6" key="1">
    <citation type="journal article" date="2009" name="Appl. Environ. Microbiol.">
        <title>Complete genome sequence of the chemolithoautotrophic marine magnetotactic coccus strain MC-1.</title>
        <authorList>
            <person name="Schubbe S."/>
            <person name="Williams T.J."/>
            <person name="Xie G."/>
            <person name="Kiss H.E."/>
            <person name="Brettin T.S."/>
            <person name="Martinez D."/>
            <person name="Ross C.A."/>
            <person name="Schuler D."/>
            <person name="Cox B.L."/>
            <person name="Nealson K.H."/>
            <person name="Bazylinski D.A."/>
        </authorList>
    </citation>
    <scope>NUCLEOTIDE SEQUENCE [LARGE SCALE GENOMIC DNA]</scope>
    <source>
        <strain evidence="6">ATCC BAA-1437 / JCM 17883 / MC-1</strain>
    </source>
</reference>
<dbReference type="OrthoDB" id="9796221at2"/>
<keyword evidence="2" id="KW-0472">Membrane</keyword>
<dbReference type="Proteomes" id="UP000002586">
    <property type="component" value="Chromosome"/>
</dbReference>
<gene>
    <name evidence="5" type="ordered locus">Mmc1_1594</name>
</gene>
<dbReference type="GO" id="GO:0015344">
    <property type="term" value="F:siderophore uptake transmembrane transporter activity"/>
    <property type="evidence" value="ECO:0007669"/>
    <property type="project" value="TreeGrafter"/>
</dbReference>
<keyword evidence="5" id="KW-0675">Receptor</keyword>
<sequence precursor="true">MNRSMTITMFATLFLSILPAHSLAASAEMEEGGDLEALESLLTVLDEQTDIATKTRMNVDFVPGLVTVLHGQEMLERGALTVWEALRFVPGIEPSIDKTGGRQVLVRGVGGGFASGNMKILLNGVPFNATLAATADPVLNLPLEQIKQIEVIRGPGSAVHGEFAYAGVINVMTLEDEQKGFVRGGSFDTYLVGVMGKVQPKSKSWSLNYNGSAWQTHGNRELYADDGLFNNPSYGGLQSQTNTPGYTNEGLQSRAMLMDFVYGDYGLSLKYVEDGHGDHYGTVHALSEPYSGISYRNKFLSLEGRGRLEVAKDVQLDAKLGWMHYANAIDLAILPYYHSMFKFSALDI</sequence>
<keyword evidence="2" id="KW-0813">Transport</keyword>
<dbReference type="GO" id="GO:0009279">
    <property type="term" value="C:cell outer membrane"/>
    <property type="evidence" value="ECO:0007669"/>
    <property type="project" value="UniProtKB-SubCell"/>
</dbReference>
<dbReference type="eggNOG" id="COG1629">
    <property type="taxonomic scope" value="Bacteria"/>
</dbReference>
<dbReference type="InterPro" id="IPR037066">
    <property type="entry name" value="Plug_dom_sf"/>
</dbReference>